<accession>A0A195DGQ5</accession>
<dbReference type="AlphaFoldDB" id="A0A195DGQ5"/>
<sequence length="160" mass="19027">MFDDLRRPPDIRIFHESSMVICSRRHCTLWGTHARRHSCWVGPGSSVIMLQISKHFVKRSYREQDKITLHHATSDVHKNEKLLKIRPITKVTRKQEKIQSVLYYFMISCKFEQIVLTFCPKTSSHKLYPLYKIKLTNNKQLLYSNRVSSPPNRLNFVQNR</sequence>
<proteinExistence type="predicted"/>
<keyword evidence="2" id="KW-1185">Reference proteome</keyword>
<dbReference type="EMBL" id="KQ980903">
    <property type="protein sequence ID" value="KYN11639.1"/>
    <property type="molecule type" value="Genomic_DNA"/>
</dbReference>
<evidence type="ECO:0000313" key="2">
    <source>
        <dbReference type="Proteomes" id="UP000078492"/>
    </source>
</evidence>
<dbReference type="Proteomes" id="UP000078492">
    <property type="component" value="Unassembled WGS sequence"/>
</dbReference>
<gene>
    <name evidence="1" type="ORF">ALC57_16228</name>
</gene>
<name>A0A195DGQ5_9HYME</name>
<reference evidence="1 2" key="1">
    <citation type="submission" date="2015-09" db="EMBL/GenBank/DDBJ databases">
        <title>Trachymyrmex cornetzi WGS genome.</title>
        <authorList>
            <person name="Nygaard S."/>
            <person name="Hu H."/>
            <person name="Boomsma J."/>
            <person name="Zhang G."/>
        </authorList>
    </citation>
    <scope>NUCLEOTIDE SEQUENCE [LARGE SCALE GENOMIC DNA]</scope>
    <source>
        <strain evidence="1">Tcor2-1</strain>
        <tissue evidence="1">Whole body</tissue>
    </source>
</reference>
<protein>
    <submittedName>
        <fullName evidence="1">Uncharacterized protein</fullName>
    </submittedName>
</protein>
<evidence type="ECO:0000313" key="1">
    <source>
        <dbReference type="EMBL" id="KYN11639.1"/>
    </source>
</evidence>
<organism evidence="1 2">
    <name type="scientific">Trachymyrmex cornetzi</name>
    <dbReference type="NCBI Taxonomy" id="471704"/>
    <lineage>
        <taxon>Eukaryota</taxon>
        <taxon>Metazoa</taxon>
        <taxon>Ecdysozoa</taxon>
        <taxon>Arthropoda</taxon>
        <taxon>Hexapoda</taxon>
        <taxon>Insecta</taxon>
        <taxon>Pterygota</taxon>
        <taxon>Neoptera</taxon>
        <taxon>Endopterygota</taxon>
        <taxon>Hymenoptera</taxon>
        <taxon>Apocrita</taxon>
        <taxon>Aculeata</taxon>
        <taxon>Formicoidea</taxon>
        <taxon>Formicidae</taxon>
        <taxon>Myrmicinae</taxon>
        <taxon>Trachymyrmex</taxon>
    </lineage>
</organism>